<sequence>MKSTKQNLTAIILMLFICISIYAQNDRYQLYVVHEDHVKDGMQSMHDQADKVLMEAAKEHNMKGMNWITFQTDDNRVMYLSPIENMAELDKNPFEDLEKKMGKDKFEKLFEDYQGTYTKHGDYILRLDKELSYMPDGITQTPAGQNYRELTYYWIPPGEGEKAEQLARGVKELYSKKGSKIHYRVYKSGFGNMGNYYMVAVAAESPEAMEKMREENMELLGEEGKKLFDEIENSTSKQERVTGYLKPELSYVTNN</sequence>
<organism evidence="1 2">
    <name type="scientific">Christiangramia crocea</name>
    <dbReference type="NCBI Taxonomy" id="2904124"/>
    <lineage>
        <taxon>Bacteria</taxon>
        <taxon>Pseudomonadati</taxon>
        <taxon>Bacteroidota</taxon>
        <taxon>Flavobacteriia</taxon>
        <taxon>Flavobacteriales</taxon>
        <taxon>Flavobacteriaceae</taxon>
        <taxon>Christiangramia</taxon>
    </lineage>
</organism>
<dbReference type="RefSeq" id="WP_240100090.1">
    <property type="nucleotide sequence ID" value="NZ_JAJSON010000025.1"/>
</dbReference>
<dbReference type="EMBL" id="JAJSON010000025">
    <property type="protein sequence ID" value="MCG9972733.1"/>
    <property type="molecule type" value="Genomic_DNA"/>
</dbReference>
<name>A0A9X1V0P7_9FLAO</name>
<keyword evidence="2" id="KW-1185">Reference proteome</keyword>
<reference evidence="1" key="1">
    <citation type="submission" date="2021-12" db="EMBL/GenBank/DDBJ databases">
        <title>Description of Gramella crocea sp. nov., a new bacterium isolated from activated sludge.</title>
        <authorList>
            <person name="Zhang X."/>
        </authorList>
    </citation>
    <scope>NUCLEOTIDE SEQUENCE</scope>
    <source>
        <strain evidence="1">YB25</strain>
    </source>
</reference>
<dbReference type="Proteomes" id="UP001139344">
    <property type="component" value="Unassembled WGS sequence"/>
</dbReference>
<accession>A0A9X1V0P7</accession>
<proteinExistence type="predicted"/>
<comment type="caution">
    <text evidence="1">The sequence shown here is derived from an EMBL/GenBank/DDBJ whole genome shotgun (WGS) entry which is preliminary data.</text>
</comment>
<protein>
    <submittedName>
        <fullName evidence="1">Uncharacterized protein</fullName>
    </submittedName>
</protein>
<gene>
    <name evidence="1" type="ORF">LU635_13875</name>
</gene>
<evidence type="ECO:0000313" key="1">
    <source>
        <dbReference type="EMBL" id="MCG9972733.1"/>
    </source>
</evidence>
<evidence type="ECO:0000313" key="2">
    <source>
        <dbReference type="Proteomes" id="UP001139344"/>
    </source>
</evidence>
<dbReference type="AlphaFoldDB" id="A0A9X1V0P7"/>